<dbReference type="PANTHER" id="PTHR32141">
    <property type="match status" value="1"/>
</dbReference>
<dbReference type="InterPro" id="IPR006566">
    <property type="entry name" value="FBD"/>
</dbReference>
<gene>
    <name evidence="2" type="ORF">NCGR_LOCUS17906</name>
</gene>
<dbReference type="PANTHER" id="PTHR32141:SF168">
    <property type="entry name" value="OS12G0595200 PROTEIN"/>
    <property type="match status" value="1"/>
</dbReference>
<evidence type="ECO:0000313" key="2">
    <source>
        <dbReference type="EMBL" id="CAD6226034.1"/>
    </source>
</evidence>
<protein>
    <recommendedName>
        <fullName evidence="1">FBD domain-containing protein</fullName>
    </recommendedName>
</protein>
<keyword evidence="3" id="KW-1185">Reference proteome</keyword>
<dbReference type="Pfam" id="PF24758">
    <property type="entry name" value="LRR_At5g56370"/>
    <property type="match status" value="1"/>
</dbReference>
<dbReference type="Pfam" id="PF08387">
    <property type="entry name" value="FBD"/>
    <property type="match status" value="1"/>
</dbReference>
<dbReference type="InterPro" id="IPR055302">
    <property type="entry name" value="F-box_dom-containing"/>
</dbReference>
<dbReference type="OrthoDB" id="584579at2759"/>
<name>A0A811NLR2_9POAL</name>
<dbReference type="Proteomes" id="UP000604825">
    <property type="component" value="Unassembled WGS sequence"/>
</dbReference>
<evidence type="ECO:0000313" key="3">
    <source>
        <dbReference type="Proteomes" id="UP000604825"/>
    </source>
</evidence>
<accession>A0A811NLR2</accession>
<feature type="domain" description="FBD" evidence="1">
    <location>
        <begin position="174"/>
        <end position="246"/>
    </location>
</feature>
<sequence length="279" mass="31448">MSEDILQSLLSGCPVLESLLLDCNSGIGRLCIVSKTLRSIGFSAHRDNQTTVKFQELVIEDAPQLERLLPLDPRYGPPTVRVMQAPRLQVLGLLSDGISRLELGNSVFQEMSAISSTTSMPMVKVLVLDSSGPNLDSVVGFIKCFPCLEKLYIISRPQKDVRNVPRYDSLDPVECLERHLKTVVIKNYYGKRPDVDFAKFFVLNAKVLKKMEFGALNNCNDKWLANQRRRLQLDSRASQGAQFKFRSADWSTFTGNKHTHDLWMSDPFDKSLCRCCTGI</sequence>
<dbReference type="EMBL" id="CAJGYO010000004">
    <property type="protein sequence ID" value="CAD6226034.1"/>
    <property type="molecule type" value="Genomic_DNA"/>
</dbReference>
<reference evidence="2" key="1">
    <citation type="submission" date="2020-10" db="EMBL/GenBank/DDBJ databases">
        <authorList>
            <person name="Han B."/>
            <person name="Lu T."/>
            <person name="Zhao Q."/>
            <person name="Huang X."/>
            <person name="Zhao Y."/>
        </authorList>
    </citation>
    <scope>NUCLEOTIDE SEQUENCE</scope>
</reference>
<dbReference type="InterPro" id="IPR055411">
    <property type="entry name" value="LRR_FXL15/At3g58940/PEG3-like"/>
</dbReference>
<dbReference type="SUPFAM" id="SSF52047">
    <property type="entry name" value="RNI-like"/>
    <property type="match status" value="1"/>
</dbReference>
<organism evidence="2 3">
    <name type="scientific">Miscanthus lutarioriparius</name>
    <dbReference type="NCBI Taxonomy" id="422564"/>
    <lineage>
        <taxon>Eukaryota</taxon>
        <taxon>Viridiplantae</taxon>
        <taxon>Streptophyta</taxon>
        <taxon>Embryophyta</taxon>
        <taxon>Tracheophyta</taxon>
        <taxon>Spermatophyta</taxon>
        <taxon>Magnoliopsida</taxon>
        <taxon>Liliopsida</taxon>
        <taxon>Poales</taxon>
        <taxon>Poaceae</taxon>
        <taxon>PACMAD clade</taxon>
        <taxon>Panicoideae</taxon>
        <taxon>Andropogonodae</taxon>
        <taxon>Andropogoneae</taxon>
        <taxon>Saccharinae</taxon>
        <taxon>Miscanthus</taxon>
    </lineage>
</organism>
<proteinExistence type="predicted"/>
<dbReference type="SMART" id="SM00579">
    <property type="entry name" value="FBD"/>
    <property type="match status" value="1"/>
</dbReference>
<comment type="caution">
    <text evidence="2">The sequence shown here is derived from an EMBL/GenBank/DDBJ whole genome shotgun (WGS) entry which is preliminary data.</text>
</comment>
<evidence type="ECO:0000259" key="1">
    <source>
        <dbReference type="SMART" id="SM00579"/>
    </source>
</evidence>
<dbReference type="AlphaFoldDB" id="A0A811NLR2"/>